<dbReference type="Proteomes" id="UP001359886">
    <property type="component" value="Unassembled WGS sequence"/>
</dbReference>
<comment type="pathway">
    <text evidence="1">Cofactor biosynthesis; ubiquinone biosynthesis [regulation].</text>
</comment>
<evidence type="ECO:0000256" key="9">
    <source>
        <dbReference type="ARBA" id="ARBA00022777"/>
    </source>
</evidence>
<evidence type="ECO:0000256" key="10">
    <source>
        <dbReference type="ARBA" id="ARBA00022840"/>
    </source>
</evidence>
<keyword evidence="15" id="KW-0830">Ubiquinone</keyword>
<evidence type="ECO:0000256" key="5">
    <source>
        <dbReference type="ARBA" id="ARBA00022679"/>
    </source>
</evidence>
<dbReference type="AlphaFoldDB" id="A0AAW9RCY6"/>
<evidence type="ECO:0000256" key="12">
    <source>
        <dbReference type="ARBA" id="ARBA00023136"/>
    </source>
</evidence>
<name>A0AAW9RCY6_9GAMM</name>
<evidence type="ECO:0000313" key="16">
    <source>
        <dbReference type="Proteomes" id="UP001359886"/>
    </source>
</evidence>
<dbReference type="InterPro" id="IPR000719">
    <property type="entry name" value="Prot_kinase_dom"/>
</dbReference>
<dbReference type="InterPro" id="IPR010232">
    <property type="entry name" value="UbiB"/>
</dbReference>
<comment type="similarity">
    <text evidence="2">Belongs to the protein kinase superfamily. ADCK protein kinase family.</text>
</comment>
<keyword evidence="7 13" id="KW-0812">Transmembrane</keyword>
<dbReference type="InterPro" id="IPR050154">
    <property type="entry name" value="UbiB_kinase"/>
</dbReference>
<evidence type="ECO:0000256" key="1">
    <source>
        <dbReference type="ARBA" id="ARBA00005020"/>
    </source>
</evidence>
<dbReference type="NCBIfam" id="TIGR01982">
    <property type="entry name" value="UbiB"/>
    <property type="match status" value="1"/>
</dbReference>
<dbReference type="EMBL" id="JAZHOG010000003">
    <property type="protein sequence ID" value="MEJ8567249.1"/>
    <property type="molecule type" value="Genomic_DNA"/>
</dbReference>
<protein>
    <submittedName>
        <fullName evidence="15">Ubiquinone biosynthesis regulatory protein kinase UbiB</fullName>
    </submittedName>
</protein>
<dbReference type="PANTHER" id="PTHR10566:SF113">
    <property type="entry name" value="PROTEIN ACTIVITY OF BC1 COMPLEX KINASE 7, CHLOROPLASTIC"/>
    <property type="match status" value="1"/>
</dbReference>
<dbReference type="Pfam" id="PF03109">
    <property type="entry name" value="ABC1"/>
    <property type="match status" value="1"/>
</dbReference>
<evidence type="ECO:0000256" key="7">
    <source>
        <dbReference type="ARBA" id="ARBA00022692"/>
    </source>
</evidence>
<feature type="domain" description="Protein kinase" evidence="14">
    <location>
        <begin position="126"/>
        <end position="473"/>
    </location>
</feature>
<keyword evidence="12 13" id="KW-0472">Membrane</keyword>
<accession>A0AAW9RCY6</accession>
<keyword evidence="9" id="KW-0418">Kinase</keyword>
<comment type="caution">
    <text evidence="15">The sequence shown here is derived from an EMBL/GenBank/DDBJ whole genome shotgun (WGS) entry which is preliminary data.</text>
</comment>
<keyword evidence="11 13" id="KW-1133">Transmembrane helix</keyword>
<sequence>MIQGLRQFGRLLKISAILARYRLDEFLQATHLYRPMRFLTGILPIGRIPGVEDMPRGERLRRALQDMGPIYVKFGQIVSTRRDLVPPDIADELALLQDRVPPFPGEEARAIVERALERPVTELFAEFDTEPMASASIAQVHAATLPDGQEVVVKVVRPGIRRQLKQDLDLLYTIARLAEKYWESGPRVRPPQFVREFETFIYDELDMVREAANASVLRSNFEGSSDLYIPRIHWQYTREPVLVMERVRGIPVSDIAALRERGVNMEKLAKRGIRVFYTQVFRDNLFHADMHPGNILIDATDPEDATFIALDFGIVASLTPRDLYYISENFIALFNRDYLRVAQLHVDAGWVPPDTRIDELEAAVRAVGEPNFTRPLNEVSFGQLMLKLFQVAYRFKLNIQPQLIMLQKTLLNIEGLGRQLYPELDVLAVAKPELETIMREKHGLDQTARELRERLPGWLSKAPDMPGLLHDYLQQATTGRLSNRIDSAELTRLNAGIERSRRRTVGALSGSALVITGALLLGLDAGPWQWFGESALAIIALVAGGWLILRANRDAP</sequence>
<organism evidence="15 16">
    <name type="scientific">Elongatibacter sediminis</name>
    <dbReference type="NCBI Taxonomy" id="3119006"/>
    <lineage>
        <taxon>Bacteria</taxon>
        <taxon>Pseudomonadati</taxon>
        <taxon>Pseudomonadota</taxon>
        <taxon>Gammaproteobacteria</taxon>
        <taxon>Chromatiales</taxon>
        <taxon>Wenzhouxiangellaceae</taxon>
        <taxon>Elongatibacter</taxon>
    </lineage>
</organism>
<dbReference type="InterPro" id="IPR004147">
    <property type="entry name" value="ABC1_dom"/>
</dbReference>
<dbReference type="CDD" id="cd13972">
    <property type="entry name" value="UbiB"/>
    <property type="match status" value="1"/>
</dbReference>
<proteinExistence type="inferred from homology"/>
<evidence type="ECO:0000256" key="2">
    <source>
        <dbReference type="ARBA" id="ARBA00009670"/>
    </source>
</evidence>
<evidence type="ECO:0000256" key="13">
    <source>
        <dbReference type="SAM" id="Phobius"/>
    </source>
</evidence>
<evidence type="ECO:0000256" key="4">
    <source>
        <dbReference type="ARBA" id="ARBA00022519"/>
    </source>
</evidence>
<reference evidence="15 16" key="1">
    <citation type="submission" date="2024-02" db="EMBL/GenBank/DDBJ databases">
        <title>A novel Wenzhouxiangellaceae bacterium, isolated from coastal sediments.</title>
        <authorList>
            <person name="Du Z.-J."/>
            <person name="Ye Y.-Q."/>
            <person name="Zhang X.-Y."/>
        </authorList>
    </citation>
    <scope>NUCLEOTIDE SEQUENCE [LARGE SCALE GENOMIC DNA]</scope>
    <source>
        <strain evidence="15 16">CH-27</strain>
    </source>
</reference>
<dbReference type="GO" id="GO:0006744">
    <property type="term" value="P:ubiquinone biosynthetic process"/>
    <property type="evidence" value="ECO:0007669"/>
    <property type="project" value="UniProtKB-KW"/>
</dbReference>
<dbReference type="PROSITE" id="PS50011">
    <property type="entry name" value="PROTEIN_KINASE_DOM"/>
    <property type="match status" value="1"/>
</dbReference>
<dbReference type="SUPFAM" id="SSF56112">
    <property type="entry name" value="Protein kinase-like (PK-like)"/>
    <property type="match status" value="1"/>
</dbReference>
<dbReference type="RefSeq" id="WP_354694562.1">
    <property type="nucleotide sequence ID" value="NZ_JAZHOG010000003.1"/>
</dbReference>
<evidence type="ECO:0000313" key="15">
    <source>
        <dbReference type="EMBL" id="MEJ8567249.1"/>
    </source>
</evidence>
<dbReference type="GO" id="GO:0004672">
    <property type="term" value="F:protein kinase activity"/>
    <property type="evidence" value="ECO:0007669"/>
    <property type="project" value="InterPro"/>
</dbReference>
<dbReference type="InterPro" id="IPR045308">
    <property type="entry name" value="UbiB_bact"/>
</dbReference>
<dbReference type="PANTHER" id="PTHR10566">
    <property type="entry name" value="CHAPERONE-ACTIVITY OF BC1 COMPLEX CABC1 -RELATED"/>
    <property type="match status" value="1"/>
</dbReference>
<dbReference type="NCBIfam" id="NF003404">
    <property type="entry name" value="PRK04750.1"/>
    <property type="match status" value="1"/>
</dbReference>
<feature type="transmembrane region" description="Helical" evidence="13">
    <location>
        <begin position="529"/>
        <end position="549"/>
    </location>
</feature>
<evidence type="ECO:0000259" key="14">
    <source>
        <dbReference type="PROSITE" id="PS50011"/>
    </source>
</evidence>
<keyword evidence="6" id="KW-0831">Ubiquinone biosynthesis</keyword>
<dbReference type="GO" id="GO:0005524">
    <property type="term" value="F:ATP binding"/>
    <property type="evidence" value="ECO:0007669"/>
    <property type="project" value="UniProtKB-KW"/>
</dbReference>
<keyword evidence="4" id="KW-0997">Cell inner membrane</keyword>
<keyword evidence="8" id="KW-0547">Nucleotide-binding</keyword>
<dbReference type="InterPro" id="IPR011009">
    <property type="entry name" value="Kinase-like_dom_sf"/>
</dbReference>
<evidence type="ECO:0000256" key="3">
    <source>
        <dbReference type="ARBA" id="ARBA00022475"/>
    </source>
</evidence>
<evidence type="ECO:0000256" key="11">
    <source>
        <dbReference type="ARBA" id="ARBA00022989"/>
    </source>
</evidence>
<evidence type="ECO:0000256" key="8">
    <source>
        <dbReference type="ARBA" id="ARBA00022741"/>
    </source>
</evidence>
<keyword evidence="16" id="KW-1185">Reference proteome</keyword>
<keyword evidence="5" id="KW-0808">Transferase</keyword>
<keyword evidence="10" id="KW-0067">ATP-binding</keyword>
<keyword evidence="3" id="KW-1003">Cell membrane</keyword>
<gene>
    <name evidence="15" type="primary">ubiB</name>
    <name evidence="15" type="ORF">V3330_06385</name>
</gene>
<evidence type="ECO:0000256" key="6">
    <source>
        <dbReference type="ARBA" id="ARBA00022688"/>
    </source>
</evidence>